<feature type="compositionally biased region" description="Pro residues" evidence="1">
    <location>
        <begin position="246"/>
        <end position="261"/>
    </location>
</feature>
<reference evidence="4" key="2">
    <citation type="submission" date="2018-05" db="EMBL/GenBank/DDBJ databases">
        <title>OpunRS2 (Oryza punctata Reference Sequence Version 2).</title>
        <authorList>
            <person name="Zhang J."/>
            <person name="Kudrna D."/>
            <person name="Lee S."/>
            <person name="Talag J."/>
            <person name="Welchert J."/>
            <person name="Wing R.A."/>
        </authorList>
    </citation>
    <scope>NUCLEOTIDE SEQUENCE [LARGE SCALE GENOMIC DNA]</scope>
</reference>
<feature type="transmembrane region" description="Helical" evidence="2">
    <location>
        <begin position="137"/>
        <end position="158"/>
    </location>
</feature>
<organism evidence="4">
    <name type="scientific">Oryza punctata</name>
    <name type="common">Red rice</name>
    <dbReference type="NCBI Taxonomy" id="4537"/>
    <lineage>
        <taxon>Eukaryota</taxon>
        <taxon>Viridiplantae</taxon>
        <taxon>Streptophyta</taxon>
        <taxon>Embryophyta</taxon>
        <taxon>Tracheophyta</taxon>
        <taxon>Spermatophyta</taxon>
        <taxon>Magnoliopsida</taxon>
        <taxon>Liliopsida</taxon>
        <taxon>Poales</taxon>
        <taxon>Poaceae</taxon>
        <taxon>BOP clade</taxon>
        <taxon>Oryzoideae</taxon>
        <taxon>Oryzeae</taxon>
        <taxon>Oryzinae</taxon>
        <taxon>Oryza</taxon>
    </lineage>
</organism>
<feature type="domain" description="DUF3615" evidence="3">
    <location>
        <begin position="291"/>
        <end position="349"/>
    </location>
</feature>
<proteinExistence type="predicted"/>
<dbReference type="Gramene" id="OPUNC08G17160.2">
    <property type="protein sequence ID" value="OPUNC08G17160.2"/>
    <property type="gene ID" value="OPUNC08G17160"/>
</dbReference>
<feature type="region of interest" description="Disordered" evidence="1">
    <location>
        <begin position="241"/>
        <end position="261"/>
    </location>
</feature>
<dbReference type="EnsemblPlants" id="OPUNC08G17160.2">
    <property type="protein sequence ID" value="OPUNC08G17160.2"/>
    <property type="gene ID" value="OPUNC08G17160"/>
</dbReference>
<dbReference type="Proteomes" id="UP000026962">
    <property type="component" value="Chromosome 8"/>
</dbReference>
<reference evidence="4" key="1">
    <citation type="submission" date="2015-04" db="UniProtKB">
        <authorList>
            <consortium name="EnsemblPlants"/>
        </authorList>
    </citation>
    <scope>IDENTIFICATION</scope>
</reference>
<keyword evidence="2" id="KW-0812">Transmembrane</keyword>
<protein>
    <recommendedName>
        <fullName evidence="3">DUF3615 domain-containing protein</fullName>
    </recommendedName>
</protein>
<evidence type="ECO:0000313" key="4">
    <source>
        <dbReference type="EnsemblPlants" id="OPUNC08G17160.2"/>
    </source>
</evidence>
<evidence type="ECO:0000256" key="1">
    <source>
        <dbReference type="SAM" id="MobiDB-lite"/>
    </source>
</evidence>
<dbReference type="PANTHER" id="PTHR33326">
    <property type="entry name" value="OS05G0543800 PROTEIN"/>
    <property type="match status" value="1"/>
</dbReference>
<dbReference type="InterPro" id="IPR022059">
    <property type="entry name" value="DUF3615"/>
</dbReference>
<keyword evidence="2" id="KW-1133">Transmembrane helix</keyword>
<feature type="transmembrane region" description="Helical" evidence="2">
    <location>
        <begin position="107"/>
        <end position="125"/>
    </location>
</feature>
<dbReference type="PANTHER" id="PTHR33326:SF4">
    <property type="entry name" value="OS08G0495300 PROTEIN"/>
    <property type="match status" value="1"/>
</dbReference>
<evidence type="ECO:0000256" key="2">
    <source>
        <dbReference type="SAM" id="Phobius"/>
    </source>
</evidence>
<dbReference type="AlphaFoldDB" id="A0A0E0LWD1"/>
<keyword evidence="5" id="KW-1185">Reference proteome</keyword>
<name>A0A0E0LWD1_ORYPU</name>
<accession>A0A0E0LWD1</accession>
<dbReference type="Pfam" id="PF12274">
    <property type="entry name" value="DUF3615"/>
    <property type="match status" value="1"/>
</dbReference>
<keyword evidence="2" id="KW-0472">Membrane</keyword>
<sequence length="407" mass="46449">MWVGHSQAYRKHTMLSIAIFKAVGIRNYGDSAMDIIVWQCIYWPDGSIKKRTKSYATEKTHKRMCQLVQALVDKIWHISSKDVLHYQSIRDKCMGYYHLNLQRLKKLMIWMLAVTICSLWKSNVWEKENTKKCWPTVSAWLILLITIFIMCLCLVWLLDSELSVAFFFQDEAKICYGCANQGSVDMKHPDPHEYDGGYLDLGRPYECVEQWSDSEDDAEYVKAKEAKIRRVYKEPSPRNRLCVPLPKSPNPNPASSTPPTPCHRFAHTAGAVAAAAVSVLFARSHQTKEADDLDAGSDNLFFVEIKRLGKGKHEEMLANCFCMVNPTDNDEAKICYGCANQGSVDMKHPDPHEYDGGYLDLGRPYECVEQWSDSEDDAEYVKAKEAKIRRVYKGLDDTGVVEELSTD</sequence>
<evidence type="ECO:0000313" key="5">
    <source>
        <dbReference type="Proteomes" id="UP000026962"/>
    </source>
</evidence>
<evidence type="ECO:0000259" key="3">
    <source>
        <dbReference type="Pfam" id="PF12274"/>
    </source>
</evidence>